<keyword evidence="1" id="KW-0479">Metal-binding</keyword>
<dbReference type="EMBL" id="BK015705">
    <property type="protein sequence ID" value="DAE20990.1"/>
    <property type="molecule type" value="Genomic_DNA"/>
</dbReference>
<keyword evidence="1" id="KW-0862">Zinc</keyword>
<proteinExistence type="predicted"/>
<keyword evidence="1" id="KW-0863">Zinc-finger</keyword>
<sequence length="52" mass="6093">MPCKKCGLQYSSYCVDCAYVKTGLNLNDEEYHEILKLWNEQERGSKNESPYN</sequence>
<dbReference type="GO" id="GO:0008270">
    <property type="term" value="F:zinc ion binding"/>
    <property type="evidence" value="ECO:0007669"/>
    <property type="project" value="UniProtKB-KW"/>
</dbReference>
<name>A0A8S5QP36_9CAUD</name>
<accession>A0A8S5QP36</accession>
<evidence type="ECO:0000313" key="1">
    <source>
        <dbReference type="EMBL" id="DAE20990.1"/>
    </source>
</evidence>
<organism evidence="1">
    <name type="scientific">Siphoviridae sp. ctMgQ24</name>
    <dbReference type="NCBI Taxonomy" id="2826263"/>
    <lineage>
        <taxon>Viruses</taxon>
        <taxon>Duplodnaviria</taxon>
        <taxon>Heunggongvirae</taxon>
        <taxon>Uroviricota</taxon>
        <taxon>Caudoviricetes</taxon>
    </lineage>
</organism>
<protein>
    <submittedName>
        <fullName evidence="1">C2H2 type zinc-finger protein</fullName>
    </submittedName>
</protein>
<reference evidence="1" key="1">
    <citation type="journal article" date="2021" name="Proc. Natl. Acad. Sci. U.S.A.">
        <title>A Catalog of Tens of Thousands of Viruses from Human Metagenomes Reveals Hidden Associations with Chronic Diseases.</title>
        <authorList>
            <person name="Tisza M.J."/>
            <person name="Buck C.B."/>
        </authorList>
    </citation>
    <scope>NUCLEOTIDE SEQUENCE</scope>
    <source>
        <strain evidence="1">CtMgQ24</strain>
    </source>
</reference>